<proteinExistence type="predicted"/>
<evidence type="ECO:0000313" key="3">
    <source>
        <dbReference type="Proteomes" id="UP000680038"/>
    </source>
</evidence>
<reference evidence="2" key="1">
    <citation type="submission" date="2021-04" db="EMBL/GenBank/DDBJ databases">
        <authorList>
            <person name="Rodrigo-Torres L."/>
            <person name="Arahal R. D."/>
            <person name="Lucena T."/>
        </authorList>
    </citation>
    <scope>NUCLEOTIDE SEQUENCE</scope>
    <source>
        <strain evidence="2">CECT 9275</strain>
    </source>
</reference>
<dbReference type="EMBL" id="CAJRAF010000002">
    <property type="protein sequence ID" value="CAG4999088.1"/>
    <property type="molecule type" value="Genomic_DNA"/>
</dbReference>
<feature type="region of interest" description="Disordered" evidence="1">
    <location>
        <begin position="9"/>
        <end position="47"/>
    </location>
</feature>
<keyword evidence="3" id="KW-1185">Reference proteome</keyword>
<name>A0A916NBN6_9BACT</name>
<evidence type="ECO:0000256" key="1">
    <source>
        <dbReference type="SAM" id="MobiDB-lite"/>
    </source>
</evidence>
<accession>A0A916NBN6</accession>
<comment type="caution">
    <text evidence="2">The sequence shown here is derived from an EMBL/GenBank/DDBJ whole genome shotgun (WGS) entry which is preliminary data.</text>
</comment>
<protein>
    <submittedName>
        <fullName evidence="2">Uncharacterized protein</fullName>
    </submittedName>
</protein>
<dbReference type="AlphaFoldDB" id="A0A916NBN6"/>
<feature type="compositionally biased region" description="Basic and acidic residues" evidence="1">
    <location>
        <begin position="20"/>
        <end position="30"/>
    </location>
</feature>
<gene>
    <name evidence="2" type="ORF">DYBT9275_02150</name>
</gene>
<feature type="compositionally biased region" description="Polar residues" evidence="1">
    <location>
        <begin position="10"/>
        <end position="19"/>
    </location>
</feature>
<dbReference type="Proteomes" id="UP000680038">
    <property type="component" value="Unassembled WGS sequence"/>
</dbReference>
<sequence>MNTLFLFLNDSVSPDYTENNGHDGNNKKDMNNITQSEAGKTKVADQP</sequence>
<evidence type="ECO:0000313" key="2">
    <source>
        <dbReference type="EMBL" id="CAG4999088.1"/>
    </source>
</evidence>
<organism evidence="2 3">
    <name type="scientific">Dyadobacter helix</name>
    <dbReference type="NCBI Taxonomy" id="2822344"/>
    <lineage>
        <taxon>Bacteria</taxon>
        <taxon>Pseudomonadati</taxon>
        <taxon>Bacteroidota</taxon>
        <taxon>Cytophagia</taxon>
        <taxon>Cytophagales</taxon>
        <taxon>Spirosomataceae</taxon>
        <taxon>Dyadobacter</taxon>
    </lineage>
</organism>